<feature type="region of interest" description="Disordered" evidence="1">
    <location>
        <begin position="1"/>
        <end position="37"/>
    </location>
</feature>
<feature type="compositionally biased region" description="Low complexity" evidence="1">
    <location>
        <begin position="320"/>
        <end position="336"/>
    </location>
</feature>
<feature type="region of interest" description="Disordered" evidence="1">
    <location>
        <begin position="295"/>
        <end position="336"/>
    </location>
</feature>
<dbReference type="EMBL" id="SOZI01000032">
    <property type="protein sequence ID" value="TNY22058.1"/>
    <property type="molecule type" value="Genomic_DNA"/>
</dbReference>
<sequence length="364" mass="39864">MGLQPWRPPPTDPGRWRLPSSARPDHRTSLRTAHAPHSEQRCVVTFDATFPLVHTLLLVECSLAVDAAGMLKQFPSLRLLAMHRSFNCRRGARRRGPPGRQHFSRHARAPRRLIPGAPHRSEHRRRPDLTLKSLTLRHLPLSTAEEQSLVTRVRQACIAANVAFEEATCAKDDPGVDPTLWTGRYRSRRECAADGRCPVAWLERAVVDGGSGSCGSLGHVDGAGSSTSVGKAGRTLGRLSGSHRWLLTAFGHDQSRCSLGAVGFASVRSQHDCATGAQAQAAKLHCSHAARSPDQRLGFVASSESGGSPRRERERQAKVTALHTRPTTLPRRPQTLATHSPLWSLLHVRKMRNATNPTPRITLA</sequence>
<proteinExistence type="predicted"/>
<evidence type="ECO:0000313" key="2">
    <source>
        <dbReference type="EMBL" id="TNY22058.1"/>
    </source>
</evidence>
<protein>
    <submittedName>
        <fullName evidence="2">Uncharacterized protein</fullName>
    </submittedName>
</protein>
<feature type="compositionally biased region" description="Pro residues" evidence="1">
    <location>
        <begin position="1"/>
        <end position="12"/>
    </location>
</feature>
<comment type="caution">
    <text evidence="2">The sequence shown here is derived from an EMBL/GenBank/DDBJ whole genome shotgun (WGS) entry which is preliminary data.</text>
</comment>
<reference evidence="2 3" key="1">
    <citation type="submission" date="2019-03" db="EMBL/GenBank/DDBJ databases">
        <title>Rhodosporidium diobovatum UCD-FST 08-225 genome sequencing, assembly, and annotation.</title>
        <authorList>
            <person name="Fakankun I.U."/>
            <person name="Fristensky B."/>
            <person name="Levin D.B."/>
        </authorList>
    </citation>
    <scope>NUCLEOTIDE SEQUENCE [LARGE SCALE GENOMIC DNA]</scope>
    <source>
        <strain evidence="2 3">UCD-FST 08-225</strain>
    </source>
</reference>
<organism evidence="2 3">
    <name type="scientific">Rhodotorula diobovata</name>
    <dbReference type="NCBI Taxonomy" id="5288"/>
    <lineage>
        <taxon>Eukaryota</taxon>
        <taxon>Fungi</taxon>
        <taxon>Dikarya</taxon>
        <taxon>Basidiomycota</taxon>
        <taxon>Pucciniomycotina</taxon>
        <taxon>Microbotryomycetes</taxon>
        <taxon>Sporidiobolales</taxon>
        <taxon>Sporidiobolaceae</taxon>
        <taxon>Rhodotorula</taxon>
    </lineage>
</organism>
<gene>
    <name evidence="2" type="ORF">DMC30DRAFT_173721</name>
</gene>
<evidence type="ECO:0000313" key="3">
    <source>
        <dbReference type="Proteomes" id="UP000311382"/>
    </source>
</evidence>
<name>A0A5C5FZ10_9BASI</name>
<keyword evidence="3" id="KW-1185">Reference proteome</keyword>
<evidence type="ECO:0000256" key="1">
    <source>
        <dbReference type="SAM" id="MobiDB-lite"/>
    </source>
</evidence>
<dbReference type="Proteomes" id="UP000311382">
    <property type="component" value="Unassembled WGS sequence"/>
</dbReference>
<dbReference type="AlphaFoldDB" id="A0A5C5FZ10"/>
<accession>A0A5C5FZ10</accession>